<evidence type="ECO:0000256" key="4">
    <source>
        <dbReference type="ARBA" id="ARBA00023163"/>
    </source>
</evidence>
<dbReference type="OrthoDB" id="9786526at2"/>
<evidence type="ECO:0000259" key="5">
    <source>
        <dbReference type="PROSITE" id="PS50931"/>
    </source>
</evidence>
<dbReference type="GO" id="GO:0006351">
    <property type="term" value="P:DNA-templated transcription"/>
    <property type="evidence" value="ECO:0007669"/>
    <property type="project" value="TreeGrafter"/>
</dbReference>
<keyword evidence="2" id="KW-0805">Transcription regulation</keyword>
<evidence type="ECO:0000313" key="7">
    <source>
        <dbReference type="Proteomes" id="UP000076852"/>
    </source>
</evidence>
<dbReference type="EMBL" id="CP014578">
    <property type="protein sequence ID" value="ANB74622.1"/>
    <property type="molecule type" value="Genomic_DNA"/>
</dbReference>
<dbReference type="PANTHER" id="PTHR30537">
    <property type="entry name" value="HTH-TYPE TRANSCRIPTIONAL REGULATOR"/>
    <property type="match status" value="1"/>
</dbReference>
<feature type="domain" description="HTH lysR-type" evidence="5">
    <location>
        <begin position="1"/>
        <end position="60"/>
    </location>
</feature>
<dbReference type="InterPro" id="IPR036388">
    <property type="entry name" value="WH-like_DNA-bd_sf"/>
</dbReference>
<gene>
    <name evidence="6" type="ORF">AYM40_08445</name>
</gene>
<dbReference type="SUPFAM" id="SSF53850">
    <property type="entry name" value="Periplasmic binding protein-like II"/>
    <property type="match status" value="1"/>
</dbReference>
<dbReference type="InterPro" id="IPR000847">
    <property type="entry name" value="LysR_HTH_N"/>
</dbReference>
<dbReference type="InterPro" id="IPR058163">
    <property type="entry name" value="LysR-type_TF_proteobact-type"/>
</dbReference>
<sequence length="328" mass="36142">MVENLGDIRLFVEAANLGGLSAAGRKLGLSPAAASARLVKLETSLHTRLFERTTRQLRLTEEGRIYLLHCQQALQSLEDAHAALHAGRSIVRGKVRISATSDFGRHVLKGWLDEFNVQYPEVTLALILSDSLSNLLFDDIDLAIRFGVPPDSSLVARRLGPNRRVLCASPEYVTTHGVPERPQDLERFDCIILATASGPANDWRFTRGGEVETYTVPLANARETNDGALAREWAVAGYGIAMKSVWDIASDLRTGKLTILMPEWRSPDVPVHALYQRSRYMAPRVRALLDFLVERSTAMSHDLDAYLNSGAGVAERGGARNSRLPGEM</sequence>
<dbReference type="Gene3D" id="1.10.10.10">
    <property type="entry name" value="Winged helix-like DNA-binding domain superfamily/Winged helix DNA-binding domain"/>
    <property type="match status" value="1"/>
</dbReference>
<dbReference type="GO" id="GO:0043565">
    <property type="term" value="F:sequence-specific DNA binding"/>
    <property type="evidence" value="ECO:0007669"/>
    <property type="project" value="TreeGrafter"/>
</dbReference>
<dbReference type="STRING" id="1804984.AYM40_08445"/>
<dbReference type="InterPro" id="IPR036390">
    <property type="entry name" value="WH_DNA-bd_sf"/>
</dbReference>
<evidence type="ECO:0000256" key="1">
    <source>
        <dbReference type="ARBA" id="ARBA00009437"/>
    </source>
</evidence>
<name>A0A160FPN2_9BURK</name>
<keyword evidence="4" id="KW-0804">Transcription</keyword>
<dbReference type="AlphaFoldDB" id="A0A160FPN2"/>
<proteinExistence type="inferred from homology"/>
<dbReference type="FunFam" id="3.40.190.290:FF:000001">
    <property type="entry name" value="Transcriptional regulator, LysR family"/>
    <property type="match status" value="1"/>
</dbReference>
<dbReference type="InterPro" id="IPR005119">
    <property type="entry name" value="LysR_subst-bd"/>
</dbReference>
<keyword evidence="3" id="KW-0238">DNA-binding</keyword>
<dbReference type="KEGG" id="buz:AYM40_08445"/>
<dbReference type="CDD" id="cd08422">
    <property type="entry name" value="PBP2_CrgA_like"/>
    <property type="match status" value="1"/>
</dbReference>
<dbReference type="SUPFAM" id="SSF46785">
    <property type="entry name" value="Winged helix' DNA-binding domain"/>
    <property type="match status" value="1"/>
</dbReference>
<dbReference type="PROSITE" id="PS50931">
    <property type="entry name" value="HTH_LYSR"/>
    <property type="match status" value="1"/>
</dbReference>
<reference evidence="6 7" key="1">
    <citation type="journal article" date="2016" name="Gene">
        <title>PacBio SMRT assembly of a complex multi-replicon genome reveals chlorocatechol degradative operon in a region of genome plasticity.</title>
        <authorList>
            <person name="Ricker N."/>
            <person name="Shen S.Y."/>
            <person name="Goordial J."/>
            <person name="Jin S."/>
            <person name="Fulthorpe R.R."/>
        </authorList>
    </citation>
    <scope>NUCLEOTIDE SEQUENCE [LARGE SCALE GENOMIC DNA]</scope>
    <source>
        <strain evidence="6 7">OLGA172</strain>
    </source>
</reference>
<accession>A0A160FPN2</accession>
<dbReference type="PANTHER" id="PTHR30537:SF21">
    <property type="entry name" value="HTH-TYPE TRANSCRIPTIONAL REGULATOR SINR-RELATED"/>
    <property type="match status" value="1"/>
</dbReference>
<dbReference type="GO" id="GO:0003700">
    <property type="term" value="F:DNA-binding transcription factor activity"/>
    <property type="evidence" value="ECO:0007669"/>
    <property type="project" value="InterPro"/>
</dbReference>
<dbReference type="FunFam" id="1.10.10.10:FF:000001">
    <property type="entry name" value="LysR family transcriptional regulator"/>
    <property type="match status" value="1"/>
</dbReference>
<evidence type="ECO:0000256" key="2">
    <source>
        <dbReference type="ARBA" id="ARBA00023015"/>
    </source>
</evidence>
<evidence type="ECO:0000256" key="3">
    <source>
        <dbReference type="ARBA" id="ARBA00023125"/>
    </source>
</evidence>
<protein>
    <submittedName>
        <fullName evidence="6">LysR family transcriptional regulator</fullName>
    </submittedName>
</protein>
<comment type="similarity">
    <text evidence="1">Belongs to the LysR transcriptional regulatory family.</text>
</comment>
<dbReference type="Gene3D" id="3.40.190.290">
    <property type="match status" value="1"/>
</dbReference>
<keyword evidence="7" id="KW-1185">Reference proteome</keyword>
<evidence type="ECO:0000313" key="6">
    <source>
        <dbReference type="EMBL" id="ANB74622.1"/>
    </source>
</evidence>
<organism evidence="6 7">
    <name type="scientific">Paraburkholderia phytofirmans OLGA172</name>
    <dbReference type="NCBI Taxonomy" id="1417228"/>
    <lineage>
        <taxon>Bacteria</taxon>
        <taxon>Pseudomonadati</taxon>
        <taxon>Pseudomonadota</taxon>
        <taxon>Betaproteobacteria</taxon>
        <taxon>Burkholderiales</taxon>
        <taxon>Burkholderiaceae</taxon>
        <taxon>Paraburkholderia</taxon>
    </lineage>
</organism>
<dbReference type="Proteomes" id="UP000076852">
    <property type="component" value="Chromosome 1"/>
</dbReference>
<dbReference type="Pfam" id="PF03466">
    <property type="entry name" value="LysR_substrate"/>
    <property type="match status" value="1"/>
</dbReference>
<dbReference type="Pfam" id="PF00126">
    <property type="entry name" value="HTH_1"/>
    <property type="match status" value="1"/>
</dbReference>